<sequence length="139" mass="14626">MSLRRNVLAAVVAGTALTLTGAATVADATTEPSGGGATELLLTLEHPSPDEGLPARPSRSVTLTCDPVGGTHPDPARACADLEASKGTLELPSDQACILLYSPVVATATGTWHGRAVNWKRRFGNDCELRVRTRSLFRF</sequence>
<dbReference type="InterPro" id="IPR006311">
    <property type="entry name" value="TAT_signal"/>
</dbReference>
<dbReference type="InterPro" id="IPR023549">
    <property type="entry name" value="Subtilisin_inhibitor"/>
</dbReference>
<evidence type="ECO:0000256" key="3">
    <source>
        <dbReference type="ARBA" id="ARBA00011738"/>
    </source>
</evidence>
<comment type="subunit">
    <text evidence="3">Homodimer.</text>
</comment>
<evidence type="ECO:0000256" key="7">
    <source>
        <dbReference type="ARBA" id="ARBA00023157"/>
    </source>
</evidence>
<evidence type="ECO:0000256" key="1">
    <source>
        <dbReference type="ARBA" id="ARBA00004613"/>
    </source>
</evidence>
<dbReference type="PRINTS" id="PR00294">
    <property type="entry name" value="SSBTLNINHBTR"/>
</dbReference>
<dbReference type="PROSITE" id="PS51318">
    <property type="entry name" value="TAT"/>
    <property type="match status" value="1"/>
</dbReference>
<evidence type="ECO:0000313" key="12">
    <source>
        <dbReference type="Proteomes" id="UP001596174"/>
    </source>
</evidence>
<evidence type="ECO:0000256" key="5">
    <source>
        <dbReference type="ARBA" id="ARBA00022690"/>
    </source>
</evidence>
<proteinExistence type="inferred from homology"/>
<keyword evidence="4" id="KW-0964">Secreted</keyword>
<feature type="domain" description="Subtilisin inhibitor" evidence="10">
    <location>
        <begin position="38"/>
        <end position="125"/>
    </location>
</feature>
<keyword evidence="7" id="KW-1015">Disulfide bond</keyword>
<comment type="caution">
    <text evidence="11">The sequence shown here is derived from an EMBL/GenBank/DDBJ whole genome shotgun (WGS) entry which is preliminary data.</text>
</comment>
<evidence type="ECO:0000256" key="4">
    <source>
        <dbReference type="ARBA" id="ARBA00022525"/>
    </source>
</evidence>
<dbReference type="SUPFAM" id="SSF55399">
    <property type="entry name" value="Subtilisin inhibitor"/>
    <property type="match status" value="1"/>
</dbReference>
<dbReference type="RefSeq" id="WP_380584072.1">
    <property type="nucleotide sequence ID" value="NZ_JBHSQJ010000066.1"/>
</dbReference>
<evidence type="ECO:0000256" key="2">
    <source>
        <dbReference type="ARBA" id="ARBA00010472"/>
    </source>
</evidence>
<dbReference type="InterPro" id="IPR036819">
    <property type="entry name" value="Subtilisin_inhibitor-like_sf"/>
</dbReference>
<keyword evidence="12" id="KW-1185">Reference proteome</keyword>
<gene>
    <name evidence="11" type="ORF">ACFP3V_16585</name>
</gene>
<comment type="subcellular location">
    <subcellularLocation>
        <location evidence="1">Secreted</location>
    </subcellularLocation>
</comment>
<reference evidence="12" key="1">
    <citation type="journal article" date="2019" name="Int. J. Syst. Evol. Microbiol.">
        <title>The Global Catalogue of Microorganisms (GCM) 10K type strain sequencing project: providing services to taxonomists for standard genome sequencing and annotation.</title>
        <authorList>
            <consortium name="The Broad Institute Genomics Platform"/>
            <consortium name="The Broad Institute Genome Sequencing Center for Infectious Disease"/>
            <person name="Wu L."/>
            <person name="Ma J."/>
        </authorList>
    </citation>
    <scope>NUCLEOTIDE SEQUENCE [LARGE SCALE GENOMIC DNA]</scope>
    <source>
        <strain evidence="12">JCM 4816</strain>
    </source>
</reference>
<evidence type="ECO:0000256" key="6">
    <source>
        <dbReference type="ARBA" id="ARBA00022900"/>
    </source>
</evidence>
<feature type="signal peptide" evidence="9">
    <location>
        <begin position="1"/>
        <end position="25"/>
    </location>
</feature>
<dbReference type="Pfam" id="PF00720">
    <property type="entry name" value="SSI"/>
    <property type="match status" value="1"/>
</dbReference>
<dbReference type="InterPro" id="IPR020054">
    <property type="entry name" value="Prot_inh_SSI_I16_CS"/>
</dbReference>
<dbReference type="EMBL" id="JBHSQJ010000066">
    <property type="protein sequence ID" value="MFC5908827.1"/>
    <property type="molecule type" value="Genomic_DNA"/>
</dbReference>
<comment type="similarity">
    <text evidence="2 8">Belongs to the protease inhibitor I16 (SSI) family.</text>
</comment>
<feature type="chain" id="PRO_5046439343" evidence="9">
    <location>
        <begin position="26"/>
        <end position="139"/>
    </location>
</feature>
<keyword evidence="9" id="KW-0732">Signal</keyword>
<dbReference type="PROSITE" id="PS00999">
    <property type="entry name" value="SSI"/>
    <property type="match status" value="1"/>
</dbReference>
<name>A0ABW1G5N3_9ACTN</name>
<keyword evidence="6 8" id="KW-0722">Serine protease inhibitor</keyword>
<dbReference type="InterPro" id="IPR000691">
    <property type="entry name" value="Prot_inh_I16_SSI"/>
</dbReference>
<evidence type="ECO:0000256" key="9">
    <source>
        <dbReference type="SAM" id="SignalP"/>
    </source>
</evidence>
<accession>A0ABW1G5N3</accession>
<dbReference type="Proteomes" id="UP001596174">
    <property type="component" value="Unassembled WGS sequence"/>
</dbReference>
<dbReference type="Gene3D" id="3.30.350.10">
    <property type="entry name" value="Subtilisin inhibitor-like"/>
    <property type="match status" value="1"/>
</dbReference>
<keyword evidence="5 8" id="KW-0646">Protease inhibitor</keyword>
<evidence type="ECO:0000259" key="10">
    <source>
        <dbReference type="Pfam" id="PF00720"/>
    </source>
</evidence>
<organism evidence="11 12">
    <name type="scientific">Streptacidiphilus monticola</name>
    <dbReference type="NCBI Taxonomy" id="2161674"/>
    <lineage>
        <taxon>Bacteria</taxon>
        <taxon>Bacillati</taxon>
        <taxon>Actinomycetota</taxon>
        <taxon>Actinomycetes</taxon>
        <taxon>Kitasatosporales</taxon>
        <taxon>Streptomycetaceae</taxon>
        <taxon>Streptacidiphilus</taxon>
    </lineage>
</organism>
<evidence type="ECO:0000256" key="8">
    <source>
        <dbReference type="RuleBase" id="RU003471"/>
    </source>
</evidence>
<evidence type="ECO:0000313" key="11">
    <source>
        <dbReference type="EMBL" id="MFC5908827.1"/>
    </source>
</evidence>
<protein>
    <submittedName>
        <fullName evidence="11">SSI family serine proteinase inhibitor</fullName>
    </submittedName>
</protein>